<proteinExistence type="predicted"/>
<feature type="domain" description="IrrE N-terminal-like" evidence="1">
    <location>
        <begin position="35"/>
        <end position="159"/>
    </location>
</feature>
<evidence type="ECO:0000313" key="2">
    <source>
        <dbReference type="EMBL" id="MFC0341956.1"/>
    </source>
</evidence>
<sequence>MILRQSLGEDRFPIDVERLALEWTPVIDRDAPVTRVSERPLDGCDGALVDGRRRGNGWGIAYSDAIRHPGRRRFTVAHELGHFLVHRHLAPDGGFRCRPEDMATWDHERSPQEAEANRFAARLLMPLDDFRQQVPPRARVSLTELGRLAEERYGVSLTACVLQWLGLTERRAVLVASRDGYVLWGKSSTPALRSGAFFRTRGRAPVEVPTASPVATGTSDAPPEGVSHPAGVWFSGEPVVEEMIVSDRYDLGLSLLHLEDRIRNFEQGEEEDLDTLDLMERRLNR</sequence>
<protein>
    <submittedName>
        <fullName evidence="2">ImmA/IrrE family metallo-endopeptidase</fullName>
    </submittedName>
</protein>
<dbReference type="Gene3D" id="1.10.10.2910">
    <property type="match status" value="1"/>
</dbReference>
<accession>A0ABV6I6W4</accession>
<evidence type="ECO:0000259" key="1">
    <source>
        <dbReference type="Pfam" id="PF06114"/>
    </source>
</evidence>
<organism evidence="2 3">
    <name type="scientific">Paracoccus niistensis</name>
    <dbReference type="NCBI Taxonomy" id="632935"/>
    <lineage>
        <taxon>Bacteria</taxon>
        <taxon>Pseudomonadati</taxon>
        <taxon>Pseudomonadota</taxon>
        <taxon>Alphaproteobacteria</taxon>
        <taxon>Rhodobacterales</taxon>
        <taxon>Paracoccaceae</taxon>
        <taxon>Paracoccus</taxon>
    </lineage>
</organism>
<dbReference type="InterPro" id="IPR010359">
    <property type="entry name" value="IrrE_HExxH"/>
</dbReference>
<gene>
    <name evidence="2" type="ORF">ACFFII_14390</name>
</gene>
<evidence type="ECO:0000313" key="3">
    <source>
        <dbReference type="Proteomes" id="UP001589799"/>
    </source>
</evidence>
<dbReference type="RefSeq" id="WP_377699564.1">
    <property type="nucleotide sequence ID" value="NZ_JBHLWE010000042.1"/>
</dbReference>
<name>A0ABV6I6W4_9RHOB</name>
<dbReference type="EMBL" id="JBHLWE010000042">
    <property type="protein sequence ID" value="MFC0341956.1"/>
    <property type="molecule type" value="Genomic_DNA"/>
</dbReference>
<dbReference type="Pfam" id="PF06114">
    <property type="entry name" value="Peptidase_M78"/>
    <property type="match status" value="1"/>
</dbReference>
<dbReference type="Proteomes" id="UP001589799">
    <property type="component" value="Unassembled WGS sequence"/>
</dbReference>
<keyword evidence="3" id="KW-1185">Reference proteome</keyword>
<dbReference type="PANTHER" id="PTHR43236:SF2">
    <property type="entry name" value="BLL0069 PROTEIN"/>
    <property type="match status" value="1"/>
</dbReference>
<comment type="caution">
    <text evidence="2">The sequence shown here is derived from an EMBL/GenBank/DDBJ whole genome shotgun (WGS) entry which is preliminary data.</text>
</comment>
<reference evidence="2 3" key="1">
    <citation type="submission" date="2024-09" db="EMBL/GenBank/DDBJ databases">
        <authorList>
            <person name="Sun Q."/>
            <person name="Mori K."/>
        </authorList>
    </citation>
    <scope>NUCLEOTIDE SEQUENCE [LARGE SCALE GENOMIC DNA]</scope>
    <source>
        <strain evidence="2 3">KCTC 22789</strain>
    </source>
</reference>
<dbReference type="InterPro" id="IPR052345">
    <property type="entry name" value="Rad_response_metalloprotease"/>
</dbReference>
<dbReference type="PANTHER" id="PTHR43236">
    <property type="entry name" value="ANTITOXIN HIGA1"/>
    <property type="match status" value="1"/>
</dbReference>